<reference evidence="14" key="2">
    <citation type="submission" date="2013-10" db="EMBL/GenBank/DDBJ databases">
        <title>Genomic analysis of the causative agents of coccidiosis in chickens.</title>
        <authorList>
            <person name="Reid A.J."/>
            <person name="Blake D."/>
            <person name="Billington K."/>
            <person name="Browne H."/>
            <person name="Dunn M."/>
            <person name="Hung S."/>
            <person name="Kawahara F."/>
            <person name="Miranda-Saavedra D."/>
            <person name="Mourier T."/>
            <person name="Nagra H."/>
            <person name="Otto T.D."/>
            <person name="Rawlings N."/>
            <person name="Sanchez A."/>
            <person name="Sanders M."/>
            <person name="Subramaniam C."/>
            <person name="Tay Y."/>
            <person name="Dear P."/>
            <person name="Doerig C."/>
            <person name="Gruber A."/>
            <person name="Parkinson J."/>
            <person name="Shirley M."/>
            <person name="Wan K.L."/>
            <person name="Berriman M."/>
            <person name="Tomley F."/>
            <person name="Pain A."/>
        </authorList>
    </citation>
    <scope>NUCLEOTIDE SEQUENCE [LARGE SCALE GENOMIC DNA]</scope>
    <source>
        <strain evidence="14">Houghton</strain>
    </source>
</reference>
<keyword evidence="7 11" id="KW-1133">Transmembrane helix</keyword>
<evidence type="ECO:0000256" key="5">
    <source>
        <dbReference type="ARBA" id="ARBA00022692"/>
    </source>
</evidence>
<evidence type="ECO:0000313" key="13">
    <source>
        <dbReference type="EMBL" id="AET50494.1"/>
    </source>
</evidence>
<dbReference type="Proteomes" id="UP000030747">
    <property type="component" value="Unassembled WGS sequence"/>
</dbReference>
<dbReference type="GO" id="GO:0008289">
    <property type="term" value="F:lipid binding"/>
    <property type="evidence" value="ECO:0007669"/>
    <property type="project" value="UniProtKB-KW"/>
</dbReference>
<keyword evidence="10 11" id="KW-0472">Membrane</keyword>
<dbReference type="InterPro" id="IPR038662">
    <property type="entry name" value="ATP_synth_F0_csu_sf"/>
</dbReference>
<dbReference type="GO" id="GO:0015078">
    <property type="term" value="F:proton transmembrane transporter activity"/>
    <property type="evidence" value="ECO:0007669"/>
    <property type="project" value="InterPro"/>
</dbReference>
<dbReference type="OrthoDB" id="330422at2759"/>
<keyword evidence="15" id="KW-1185">Reference proteome</keyword>
<keyword evidence="5 11" id="KW-0812">Transmembrane</keyword>
<dbReference type="PANTHER" id="PTHR10031:SF0">
    <property type="entry name" value="ATPASE PROTEIN 9"/>
    <property type="match status" value="1"/>
</dbReference>
<evidence type="ECO:0000256" key="7">
    <source>
        <dbReference type="ARBA" id="ARBA00022989"/>
    </source>
</evidence>
<dbReference type="SUPFAM" id="SSF81333">
    <property type="entry name" value="F1F0 ATP synthase subunit C"/>
    <property type="match status" value="1"/>
</dbReference>
<dbReference type="Gene3D" id="1.20.20.10">
    <property type="entry name" value="F1F0 ATP synthase subunit C"/>
    <property type="match status" value="1"/>
</dbReference>
<organism evidence="13">
    <name type="scientific">Eimeria tenella</name>
    <name type="common">Coccidian parasite</name>
    <dbReference type="NCBI Taxonomy" id="5802"/>
    <lineage>
        <taxon>Eukaryota</taxon>
        <taxon>Sar</taxon>
        <taxon>Alveolata</taxon>
        <taxon>Apicomplexa</taxon>
        <taxon>Conoidasida</taxon>
        <taxon>Coccidia</taxon>
        <taxon>Eucoccidiorida</taxon>
        <taxon>Eimeriorina</taxon>
        <taxon>Eimeriidae</taxon>
        <taxon>Eimeria</taxon>
    </lineage>
</organism>
<dbReference type="GeneID" id="25253789"/>
<dbReference type="EMBL" id="JN987271">
    <property type="protein sequence ID" value="AET50494.1"/>
    <property type="molecule type" value="mRNA"/>
</dbReference>
<dbReference type="AlphaFoldDB" id="H9B934"/>
<dbReference type="InterPro" id="IPR020537">
    <property type="entry name" value="ATP_synth_F0_csu_DDCD_BS"/>
</dbReference>
<evidence type="ECO:0000256" key="2">
    <source>
        <dbReference type="ARBA" id="ARBA00006704"/>
    </source>
</evidence>
<evidence type="ECO:0000259" key="12">
    <source>
        <dbReference type="Pfam" id="PF00137"/>
    </source>
</evidence>
<feature type="transmembrane region" description="Helical" evidence="11">
    <location>
        <begin position="143"/>
        <end position="170"/>
    </location>
</feature>
<name>H9B934_EIMTE</name>
<dbReference type="InterPro" id="IPR000454">
    <property type="entry name" value="ATP_synth_F0_csu"/>
</dbReference>
<evidence type="ECO:0000256" key="6">
    <source>
        <dbReference type="ARBA" id="ARBA00022781"/>
    </source>
</evidence>
<evidence type="ECO:0000256" key="4">
    <source>
        <dbReference type="ARBA" id="ARBA00022547"/>
    </source>
</evidence>
<sequence length="171" mass="17091">MAFFAPARLALVPGGACSRAAAAALAAPKAAPSFPFCSSFCGSFCPTLAFRALSTAPLLQRHSAVAQGPCARWPAAALTPLSSSSSSSSGGSPVGAVRHEASVATLSAAVALMSVGGVAQGIGSLFAALVSGTARNPSIKEDLFTYTLIGMGFLEFLGIICVMMSAVLLYS</sequence>
<keyword evidence="8 11" id="KW-0406">Ion transport</keyword>
<accession>H9B934</accession>
<dbReference type="GO" id="GO:0033177">
    <property type="term" value="C:proton-transporting two-sector ATPase complex, proton-transporting domain"/>
    <property type="evidence" value="ECO:0007669"/>
    <property type="project" value="InterPro"/>
</dbReference>
<evidence type="ECO:0000256" key="9">
    <source>
        <dbReference type="ARBA" id="ARBA00023121"/>
    </source>
</evidence>
<evidence type="ECO:0000256" key="3">
    <source>
        <dbReference type="ARBA" id="ARBA00022448"/>
    </source>
</evidence>
<reference evidence="13" key="1">
    <citation type="journal article" date="2012" name="BMC Genomics">
        <title>Characterisation of full-length cDNA sequences provides insights into the Eimeria tenella transcriptome.</title>
        <authorList>
            <person name="Amiruddin N."/>
            <person name="Lee X.W."/>
            <person name="Blake D.P."/>
            <person name="Suzuki Y."/>
            <person name="Tay Y.L."/>
            <person name="Lim L.S."/>
            <person name="Tomley F.M."/>
            <person name="Watanabe J."/>
            <person name="Sugimoto C."/>
            <person name="Wan K.L."/>
        </authorList>
    </citation>
    <scope>NUCLEOTIDE SEQUENCE</scope>
    <source>
        <strain evidence="13">Houghton</strain>
    </source>
</reference>
<comment type="similarity">
    <text evidence="2 11">Belongs to the ATPase C chain family.</text>
</comment>
<dbReference type="GO" id="GO:0045259">
    <property type="term" value="C:proton-transporting ATP synthase complex"/>
    <property type="evidence" value="ECO:0007669"/>
    <property type="project" value="UniProtKB-KW"/>
</dbReference>
<keyword evidence="6 11" id="KW-0375">Hydrogen ion transport</keyword>
<dbReference type="Pfam" id="PF00137">
    <property type="entry name" value="ATP-synt_C"/>
    <property type="match status" value="1"/>
</dbReference>
<dbReference type="VEuPathDB" id="ToxoDB:ETH2_1043200"/>
<reference evidence="14" key="3">
    <citation type="submission" date="2013-10" db="EMBL/GenBank/DDBJ databases">
        <authorList>
            <person name="Aslett M."/>
        </authorList>
    </citation>
    <scope>NUCLEOTIDE SEQUENCE [LARGE SCALE GENOMIC DNA]</scope>
    <source>
        <strain evidence="14">Houghton</strain>
    </source>
</reference>
<keyword evidence="9 11" id="KW-0446">Lipid-binding</keyword>
<protein>
    <submittedName>
        <fullName evidence="14">ATP synthase lipid-binding protein, putative</fullName>
    </submittedName>
</protein>
<dbReference type="EMBL" id="HG678089">
    <property type="protein sequence ID" value="CDJ45225.1"/>
    <property type="molecule type" value="Genomic_DNA"/>
</dbReference>
<proteinExistence type="evidence at transcript level"/>
<dbReference type="GO" id="GO:0015986">
    <property type="term" value="P:proton motive force-driven ATP synthesis"/>
    <property type="evidence" value="ECO:0007669"/>
    <property type="project" value="InterPro"/>
</dbReference>
<dbReference type="CDD" id="cd18182">
    <property type="entry name" value="ATP-synt_Fo_c_ATP5G3"/>
    <property type="match status" value="1"/>
</dbReference>
<dbReference type="InterPro" id="IPR035921">
    <property type="entry name" value="F/V-ATP_Csub_sf"/>
</dbReference>
<dbReference type="RefSeq" id="XP_013235972.1">
    <property type="nucleotide sequence ID" value="XM_013380518.1"/>
</dbReference>
<evidence type="ECO:0000313" key="15">
    <source>
        <dbReference type="Proteomes" id="UP000030747"/>
    </source>
</evidence>
<feature type="domain" description="V-ATPase proteolipid subunit C-like" evidence="12">
    <location>
        <begin position="107"/>
        <end position="167"/>
    </location>
</feature>
<evidence type="ECO:0000256" key="11">
    <source>
        <dbReference type="RuleBase" id="RU004221"/>
    </source>
</evidence>
<dbReference type="VEuPathDB" id="ToxoDB:ETH_00023385"/>
<dbReference type="PANTHER" id="PTHR10031">
    <property type="entry name" value="ATP SYNTHASE LIPID-BINDING PROTEIN, MITOCHONDRIAL"/>
    <property type="match status" value="1"/>
</dbReference>
<evidence type="ECO:0000256" key="8">
    <source>
        <dbReference type="ARBA" id="ARBA00023065"/>
    </source>
</evidence>
<dbReference type="PROSITE" id="PS00605">
    <property type="entry name" value="ATPASE_C"/>
    <property type="match status" value="1"/>
</dbReference>
<gene>
    <name evidence="14" type="ORF">ETH_00023385</name>
</gene>
<dbReference type="PRINTS" id="PR00124">
    <property type="entry name" value="ATPASEC"/>
</dbReference>
<comment type="subcellular location">
    <subcellularLocation>
        <location evidence="1">Membrane</location>
        <topology evidence="1">Multi-pass membrane protein</topology>
    </subcellularLocation>
</comment>
<dbReference type="InterPro" id="IPR002379">
    <property type="entry name" value="ATPase_proteolipid_c-like_dom"/>
</dbReference>
<keyword evidence="3 11" id="KW-0813">Transport</keyword>
<evidence type="ECO:0000313" key="14">
    <source>
        <dbReference type="EMBL" id="CDJ45225.1"/>
    </source>
</evidence>
<keyword evidence="4" id="KW-0138">CF(0)</keyword>
<evidence type="ECO:0000256" key="10">
    <source>
        <dbReference type="ARBA" id="ARBA00023136"/>
    </source>
</evidence>
<evidence type="ECO:0000256" key="1">
    <source>
        <dbReference type="ARBA" id="ARBA00004141"/>
    </source>
</evidence>
<feature type="transmembrane region" description="Helical" evidence="11">
    <location>
        <begin position="108"/>
        <end position="131"/>
    </location>
</feature>